<feature type="compositionally biased region" description="Low complexity" evidence="10">
    <location>
        <begin position="389"/>
        <end position="401"/>
    </location>
</feature>
<dbReference type="GO" id="GO:0046983">
    <property type="term" value="F:protein dimerization activity"/>
    <property type="evidence" value="ECO:0007669"/>
    <property type="project" value="InterPro"/>
</dbReference>
<feature type="domain" description="Signal transduction histidine kinase subgroup 3 dimerisation and phosphoacceptor" evidence="12">
    <location>
        <begin position="179"/>
        <end position="244"/>
    </location>
</feature>
<evidence type="ECO:0000256" key="1">
    <source>
        <dbReference type="ARBA" id="ARBA00000085"/>
    </source>
</evidence>
<keyword evidence="11" id="KW-0472">Membrane</keyword>
<dbReference type="AlphaFoldDB" id="A0A849A141"/>
<dbReference type="Gene3D" id="1.20.5.1930">
    <property type="match status" value="1"/>
</dbReference>
<evidence type="ECO:0000256" key="10">
    <source>
        <dbReference type="SAM" id="MobiDB-lite"/>
    </source>
</evidence>
<dbReference type="Gene3D" id="3.30.565.10">
    <property type="entry name" value="Histidine kinase-like ATPase, C-terminal domain"/>
    <property type="match status" value="1"/>
</dbReference>
<dbReference type="InterPro" id="IPR011712">
    <property type="entry name" value="Sig_transdc_His_kin_sub3_dim/P"/>
</dbReference>
<dbReference type="CDD" id="cd16917">
    <property type="entry name" value="HATPase_UhpB-NarQ-NarX-like"/>
    <property type="match status" value="1"/>
</dbReference>
<protein>
    <recommendedName>
        <fullName evidence="2">histidine kinase</fullName>
        <ecNumber evidence="2">2.7.13.3</ecNumber>
    </recommendedName>
</protein>
<evidence type="ECO:0000256" key="7">
    <source>
        <dbReference type="ARBA" id="ARBA00022840"/>
    </source>
</evidence>
<dbReference type="GO" id="GO:0005524">
    <property type="term" value="F:ATP binding"/>
    <property type="evidence" value="ECO:0007669"/>
    <property type="project" value="UniProtKB-KW"/>
</dbReference>
<evidence type="ECO:0000256" key="8">
    <source>
        <dbReference type="ARBA" id="ARBA00023012"/>
    </source>
</evidence>
<dbReference type="PANTHER" id="PTHR24421">
    <property type="entry name" value="NITRATE/NITRITE SENSOR PROTEIN NARX-RELATED"/>
    <property type="match status" value="1"/>
</dbReference>
<keyword evidence="7" id="KW-0067">ATP-binding</keyword>
<dbReference type="EC" id="2.7.13.3" evidence="2"/>
<evidence type="ECO:0000256" key="9">
    <source>
        <dbReference type="SAM" id="Coils"/>
    </source>
</evidence>
<dbReference type="Pfam" id="PF07730">
    <property type="entry name" value="HisKA_3"/>
    <property type="match status" value="1"/>
</dbReference>
<dbReference type="GO" id="GO:0016020">
    <property type="term" value="C:membrane"/>
    <property type="evidence" value="ECO:0007669"/>
    <property type="project" value="InterPro"/>
</dbReference>
<reference evidence="13 14" key="1">
    <citation type="submission" date="2020-05" db="EMBL/GenBank/DDBJ databases">
        <title>Nakamurella sp. DB0629 isolated from air conditioner.</title>
        <authorList>
            <person name="Kim D.H."/>
            <person name="Kim D.-U."/>
        </authorList>
    </citation>
    <scope>NUCLEOTIDE SEQUENCE [LARGE SCALE GENOMIC DNA]</scope>
    <source>
        <strain evidence="13 14">DB0629</strain>
    </source>
</reference>
<feature type="coiled-coil region" evidence="9">
    <location>
        <begin position="154"/>
        <end position="183"/>
    </location>
</feature>
<evidence type="ECO:0000256" key="5">
    <source>
        <dbReference type="ARBA" id="ARBA00022741"/>
    </source>
</evidence>
<evidence type="ECO:0000256" key="2">
    <source>
        <dbReference type="ARBA" id="ARBA00012438"/>
    </source>
</evidence>
<keyword evidence="9" id="KW-0175">Coiled coil</keyword>
<accession>A0A849A141</accession>
<proteinExistence type="predicted"/>
<feature type="region of interest" description="Disordered" evidence="10">
    <location>
        <begin position="389"/>
        <end position="430"/>
    </location>
</feature>
<evidence type="ECO:0000256" key="6">
    <source>
        <dbReference type="ARBA" id="ARBA00022777"/>
    </source>
</evidence>
<keyword evidence="4" id="KW-0808">Transferase</keyword>
<comment type="caution">
    <text evidence="13">The sequence shown here is derived from an EMBL/GenBank/DDBJ whole genome shotgun (WGS) entry which is preliminary data.</text>
</comment>
<name>A0A849A141_9ACTN</name>
<feature type="transmembrane region" description="Helical" evidence="11">
    <location>
        <begin position="130"/>
        <end position="149"/>
    </location>
</feature>
<dbReference type="InterPro" id="IPR050482">
    <property type="entry name" value="Sensor_HK_TwoCompSys"/>
</dbReference>
<feature type="transmembrane region" description="Helical" evidence="11">
    <location>
        <begin position="71"/>
        <end position="97"/>
    </location>
</feature>
<dbReference type="PANTHER" id="PTHR24421:SF10">
    <property type="entry name" value="NITRATE_NITRITE SENSOR PROTEIN NARQ"/>
    <property type="match status" value="1"/>
</dbReference>
<evidence type="ECO:0000256" key="3">
    <source>
        <dbReference type="ARBA" id="ARBA00022553"/>
    </source>
</evidence>
<keyword evidence="11" id="KW-1133">Transmembrane helix</keyword>
<keyword evidence="3" id="KW-0597">Phosphoprotein</keyword>
<evidence type="ECO:0000256" key="4">
    <source>
        <dbReference type="ARBA" id="ARBA00022679"/>
    </source>
</evidence>
<comment type="catalytic activity">
    <reaction evidence="1">
        <text>ATP + protein L-histidine = ADP + protein N-phospho-L-histidine.</text>
        <dbReference type="EC" id="2.7.13.3"/>
    </reaction>
</comment>
<sequence>MTTRRRRLIAFWERVGPRTRDVAAILFALLLVTAQAFTLSTNRPLLPHSLVPWVVLPLPLILWWRRSHPVLVTLLALAVEAVTGTFGVATLGLFTLAILRRDRVLVLLALLHMGLIFTDRQNFQDLWPPVLFWAFFTATVVAVGAYIGARRDLVTSLRDRADRAEAERELKAAQARVSERSRIAREMHDVLAHKVSLIALHAGGMEVNPGMSSDRVRESAELIRSTARQALEDLRGVLGVLRADASADGADLAPQPGLSEVPTLVAASRAAGVSIDARIEQVAVPDPVGRAVYRVVQEALTNVHKHARGSATRIVVARVVGAAPSGAAAELVVRVSNAAPVASGSLLPGTGSGLVGLRERVELLDGTLTAGPDGGGWVVRASFPLPASAADAPPMPAGSDAAQRDSAEASDAASGRSAGNDVAHLTKGIA</sequence>
<dbReference type="SUPFAM" id="SSF55874">
    <property type="entry name" value="ATPase domain of HSP90 chaperone/DNA topoisomerase II/histidine kinase"/>
    <property type="match status" value="1"/>
</dbReference>
<evidence type="ECO:0000256" key="11">
    <source>
        <dbReference type="SAM" id="Phobius"/>
    </source>
</evidence>
<evidence type="ECO:0000259" key="12">
    <source>
        <dbReference type="Pfam" id="PF07730"/>
    </source>
</evidence>
<keyword evidence="6 13" id="KW-0418">Kinase</keyword>
<evidence type="ECO:0000313" key="14">
    <source>
        <dbReference type="Proteomes" id="UP000562984"/>
    </source>
</evidence>
<keyword evidence="14" id="KW-1185">Reference proteome</keyword>
<dbReference type="Proteomes" id="UP000562984">
    <property type="component" value="Unassembled WGS sequence"/>
</dbReference>
<organism evidence="13 14">
    <name type="scientific">Nakamurella aerolata</name>
    <dbReference type="NCBI Taxonomy" id="1656892"/>
    <lineage>
        <taxon>Bacteria</taxon>
        <taxon>Bacillati</taxon>
        <taxon>Actinomycetota</taxon>
        <taxon>Actinomycetes</taxon>
        <taxon>Nakamurellales</taxon>
        <taxon>Nakamurellaceae</taxon>
        <taxon>Nakamurella</taxon>
    </lineage>
</organism>
<dbReference type="GO" id="GO:0000155">
    <property type="term" value="F:phosphorelay sensor kinase activity"/>
    <property type="evidence" value="ECO:0007669"/>
    <property type="project" value="InterPro"/>
</dbReference>
<keyword evidence="5" id="KW-0547">Nucleotide-binding</keyword>
<keyword evidence="11" id="KW-0812">Transmembrane</keyword>
<gene>
    <name evidence="13" type="ORF">HKD39_01215</name>
</gene>
<dbReference type="InterPro" id="IPR036890">
    <property type="entry name" value="HATPase_C_sf"/>
</dbReference>
<evidence type="ECO:0000313" key="13">
    <source>
        <dbReference type="EMBL" id="NNG34359.1"/>
    </source>
</evidence>
<dbReference type="EMBL" id="JABEND010000001">
    <property type="protein sequence ID" value="NNG34359.1"/>
    <property type="molecule type" value="Genomic_DNA"/>
</dbReference>
<keyword evidence="8" id="KW-0902">Two-component regulatory system</keyword>